<reference evidence="7" key="1">
    <citation type="submission" date="2014-11" db="EMBL/GenBank/DDBJ databases">
        <authorList>
            <person name="Wibberg D."/>
        </authorList>
    </citation>
    <scope>NUCLEOTIDE SEQUENCE [LARGE SCALE GENOMIC DNA]</scope>
    <source>
        <strain evidence="7">L3</strain>
    </source>
</reference>
<evidence type="ECO:0000256" key="2">
    <source>
        <dbReference type="ARBA" id="ARBA00022723"/>
    </source>
</evidence>
<evidence type="ECO:0000256" key="1">
    <source>
        <dbReference type="ARBA" id="ARBA00009792"/>
    </source>
</evidence>
<dbReference type="FunFam" id="2.70.98.30:FF:000010">
    <property type="entry name" value="Cytosolic alpha-mannosidase"/>
    <property type="match status" value="1"/>
</dbReference>
<evidence type="ECO:0000313" key="7">
    <source>
        <dbReference type="Proteomes" id="UP000032809"/>
    </source>
</evidence>
<comment type="similarity">
    <text evidence="1">Belongs to the glycosyl hydrolase 38 family.</text>
</comment>
<dbReference type="InterPro" id="IPR027291">
    <property type="entry name" value="Glyco_hydro_38_N_sf"/>
</dbReference>
<dbReference type="Proteomes" id="UP000032809">
    <property type="component" value="Chromosome I"/>
</dbReference>
<dbReference type="SMART" id="SM00872">
    <property type="entry name" value="Alpha-mann_mid"/>
    <property type="match status" value="1"/>
</dbReference>
<dbReference type="Gene3D" id="2.70.98.30">
    <property type="entry name" value="Golgi alpha-mannosidase II, domain 4"/>
    <property type="match status" value="1"/>
</dbReference>
<sequence>MLEKLQSITKNKLANGLWSIKKNEEVSLYQVQEMYYFEDHERKFKPDFDDSIKWGKITSGQRWGGYDKIFWFKAEITLPEHLQEGRIFLVPSLAKTSNLDVVPNYPESLLFIDGIALQGIDKYHKGIFLAQKWIEKRSFSIYIRSWTGLRGELDYTFFGLEFFDVNPVAQKYYFLAKNVLDTIEELDKNDIANSRLLNILNDSYKKINFAYPRSQEYYDSIDEALTCLQEGLGKLNFLKREIPRVIVTGHSHIDMAWLWRVLHTREKAQRTFATVLNLMEEYPEYTFIHSSPCLYKYFKKDYPELYEKVKEKIKEGKWEATGGMWVESDSNISPAEFLIRQILFGKRFLREEFGVDSKVVWLPDAFGYTYSLPQIIKKSGMKYFATTKISWNEINRFPFDTFWWKGIDGTEILAHFITTPDENNYFYTYNGMLEPFTVQGIWDNYKQKDINEELLLVFGWGDGGGGPTFEMLENYEAMKQIPVLNDIEMGSVEKYFERLEKRIQNENVPVWDDELYFELHRGTYTSQAFIKRDNRKSEVLYHNAEFINSVAKSLFDDYEYPKDSLNEGWELLLLNQFHDILPGSSIREVYEDARKDFEKIKGIANNEIQKAISLISNHIKTQEDSVVLFNTTNFEREELIELENGKKAIIKGIPPLGYKTVSLSEIEESNSENEKIKVSRDIIENKFYIIEFNERGQIKRLYDKENQREVLEEGKCGNVLQAFEDRPYFFDAWDISPYFNEKMKEVTDLVEVEVEESDNYRGILKFTWKFYESKIEQRVIVYNHSRRIDFDTKIDWKEKQILLKAAFPVNIRSTKATYNIQFGNIERSTTNNTSYDIAKFEVPAQKWADLSEGNYGVSILNDCKYGYDIKDNIMRITLLRSPVDPDETADRTEHRFVYSLLPHYKTWREAQVIEEAYKLNYPVIVEKTDMNKKGKLPNSFSFFKISDSDIIVETIKKAEDDNSIIIRVYESKGNRKQGVSLTFYKNIKNAWETNLIEEEGKQISFEDNKIVFNINPYEIKTFKVDL</sequence>
<dbReference type="EMBL" id="LN824141">
    <property type="protein sequence ID" value="CEP77550.1"/>
    <property type="molecule type" value="Genomic_DNA"/>
</dbReference>
<dbReference type="GO" id="GO:0009313">
    <property type="term" value="P:oligosaccharide catabolic process"/>
    <property type="evidence" value="ECO:0007669"/>
    <property type="project" value="TreeGrafter"/>
</dbReference>
<dbReference type="InterPro" id="IPR011682">
    <property type="entry name" value="Glyco_hydro_38_C"/>
</dbReference>
<name>A0A0C7NZW3_DEFTU</name>
<dbReference type="Pfam" id="PF01074">
    <property type="entry name" value="Glyco_hydro_38N"/>
    <property type="match status" value="1"/>
</dbReference>
<dbReference type="InterPro" id="IPR041147">
    <property type="entry name" value="GH38_C"/>
</dbReference>
<keyword evidence="7" id="KW-1185">Reference proteome</keyword>
<dbReference type="KEGG" id="dtn:DTL3_0219"/>
<dbReference type="Pfam" id="PF07748">
    <property type="entry name" value="Glyco_hydro_38C"/>
    <property type="match status" value="1"/>
</dbReference>
<dbReference type="SUPFAM" id="SSF74650">
    <property type="entry name" value="Galactose mutarotase-like"/>
    <property type="match status" value="1"/>
</dbReference>
<keyword evidence="4 6" id="KW-0326">Glycosidase</keyword>
<dbReference type="PATRIC" id="fig|1006576.9.peg.215"/>
<dbReference type="InterPro" id="IPR037094">
    <property type="entry name" value="Glyco_hydro_38_cen_sf"/>
</dbReference>
<dbReference type="AlphaFoldDB" id="A0A0C7NZW3"/>
<dbReference type="CDD" id="cd10789">
    <property type="entry name" value="GH38N_AMII_ER_cytosolic"/>
    <property type="match status" value="1"/>
</dbReference>
<organism evidence="6 7">
    <name type="scientific">Defluviitoga tunisiensis</name>
    <dbReference type="NCBI Taxonomy" id="1006576"/>
    <lineage>
        <taxon>Bacteria</taxon>
        <taxon>Thermotogati</taxon>
        <taxon>Thermotogota</taxon>
        <taxon>Thermotogae</taxon>
        <taxon>Petrotogales</taxon>
        <taxon>Petrotogaceae</taxon>
        <taxon>Defluviitoga</taxon>
    </lineage>
</organism>
<dbReference type="HOGENOM" id="CLU_003442_0_1_0"/>
<dbReference type="PANTHER" id="PTHR46017:SF1">
    <property type="entry name" value="ALPHA-MANNOSIDASE 2C1"/>
    <property type="match status" value="1"/>
</dbReference>
<feature type="domain" description="Glycoside hydrolase family 38 central" evidence="5">
    <location>
        <begin position="518"/>
        <end position="597"/>
    </location>
</feature>
<dbReference type="InterPro" id="IPR028995">
    <property type="entry name" value="Glyco_hydro_57/38_cen_sf"/>
</dbReference>
<proteinExistence type="inferred from homology"/>
<dbReference type="EC" id="3.2.1.24" evidence="6"/>
<evidence type="ECO:0000313" key="6">
    <source>
        <dbReference type="EMBL" id="CEP77550.1"/>
    </source>
</evidence>
<accession>A0A0C7NZW3</accession>
<dbReference type="Pfam" id="PF09261">
    <property type="entry name" value="Alpha-mann_mid"/>
    <property type="match status" value="1"/>
</dbReference>
<evidence type="ECO:0000256" key="3">
    <source>
        <dbReference type="ARBA" id="ARBA00022801"/>
    </source>
</evidence>
<dbReference type="GO" id="GO:0046872">
    <property type="term" value="F:metal ion binding"/>
    <property type="evidence" value="ECO:0007669"/>
    <property type="project" value="UniProtKB-KW"/>
</dbReference>
<dbReference type="SUPFAM" id="SSF88688">
    <property type="entry name" value="Families 57/38 glycoside transferase middle domain"/>
    <property type="match status" value="1"/>
</dbReference>
<dbReference type="GO" id="GO:0006013">
    <property type="term" value="P:mannose metabolic process"/>
    <property type="evidence" value="ECO:0007669"/>
    <property type="project" value="InterPro"/>
</dbReference>
<dbReference type="RefSeq" id="WP_052670206.1">
    <property type="nucleotide sequence ID" value="NZ_LN824141.1"/>
</dbReference>
<dbReference type="Gene3D" id="3.20.110.10">
    <property type="entry name" value="Glycoside hydrolase 38, N terminal domain"/>
    <property type="match status" value="1"/>
</dbReference>
<dbReference type="Gene3D" id="1.20.1270.50">
    <property type="entry name" value="Glycoside hydrolase family 38, central domain"/>
    <property type="match status" value="1"/>
</dbReference>
<dbReference type="PANTHER" id="PTHR46017">
    <property type="entry name" value="ALPHA-MANNOSIDASE 2C1"/>
    <property type="match status" value="1"/>
</dbReference>
<dbReference type="Gene3D" id="2.60.40.2220">
    <property type="match status" value="1"/>
</dbReference>
<keyword evidence="3 6" id="KW-0378">Hydrolase</keyword>
<dbReference type="InterPro" id="IPR011013">
    <property type="entry name" value="Gal_mutarotase_sf_dom"/>
</dbReference>
<keyword evidence="2" id="KW-0479">Metal-binding</keyword>
<dbReference type="GO" id="GO:0004559">
    <property type="term" value="F:alpha-mannosidase activity"/>
    <property type="evidence" value="ECO:0007669"/>
    <property type="project" value="UniProtKB-EC"/>
</dbReference>
<dbReference type="STRING" id="1006576.DTL3_0219"/>
<dbReference type="GO" id="GO:0030246">
    <property type="term" value="F:carbohydrate binding"/>
    <property type="evidence" value="ECO:0007669"/>
    <property type="project" value="InterPro"/>
</dbReference>
<dbReference type="Pfam" id="PF17677">
    <property type="entry name" value="Glyco_hydro38C2"/>
    <property type="match status" value="1"/>
</dbReference>
<dbReference type="InterPro" id="IPR011330">
    <property type="entry name" value="Glyco_hydro/deAcase_b/a-brl"/>
</dbReference>
<evidence type="ECO:0000259" key="5">
    <source>
        <dbReference type="SMART" id="SM00872"/>
    </source>
</evidence>
<dbReference type="SUPFAM" id="SSF88713">
    <property type="entry name" value="Glycoside hydrolase/deacetylase"/>
    <property type="match status" value="1"/>
</dbReference>
<dbReference type="FunFam" id="3.20.110.10:FF:000002">
    <property type="entry name" value="alpha-mannosidase 2C1 isoform X1"/>
    <property type="match status" value="1"/>
</dbReference>
<gene>
    <name evidence="6" type="ORF">DTL3_0219</name>
</gene>
<dbReference type="FunFam" id="1.20.1270.50:FF:000004">
    <property type="entry name" value="alpha-mannosidase 2C1 isoform X1"/>
    <property type="match status" value="1"/>
</dbReference>
<dbReference type="OrthoDB" id="9772207at2"/>
<protein>
    <submittedName>
        <fullName evidence="6">Alpha-mannosidase</fullName>
        <ecNumber evidence="6">3.2.1.24</ecNumber>
    </submittedName>
</protein>
<dbReference type="InterPro" id="IPR000602">
    <property type="entry name" value="Glyco_hydro_38_N"/>
</dbReference>
<dbReference type="InterPro" id="IPR015341">
    <property type="entry name" value="Glyco_hydro_38_cen"/>
</dbReference>
<evidence type="ECO:0000256" key="4">
    <source>
        <dbReference type="ARBA" id="ARBA00023295"/>
    </source>
</evidence>